<dbReference type="SUPFAM" id="SSF50965">
    <property type="entry name" value="Galactose oxidase, central domain"/>
    <property type="match status" value="1"/>
</dbReference>
<name>A0A250X9Y0_9CHLO</name>
<keyword evidence="6" id="KW-1185">Reference proteome</keyword>
<feature type="signal peptide" evidence="2">
    <location>
        <begin position="1"/>
        <end position="44"/>
    </location>
</feature>
<evidence type="ECO:0000259" key="4">
    <source>
        <dbReference type="Pfam" id="PF09118"/>
    </source>
</evidence>
<evidence type="ECO:0000259" key="3">
    <source>
        <dbReference type="Pfam" id="PF07250"/>
    </source>
</evidence>
<dbReference type="PANTHER" id="PTHR32208:SF21">
    <property type="entry name" value="LOW QUALITY PROTEIN: ALDEHYDE OXIDASE GLOX-LIKE"/>
    <property type="match status" value="1"/>
</dbReference>
<feature type="domain" description="Glyoxal oxidase N-terminal" evidence="3">
    <location>
        <begin position="134"/>
        <end position="478"/>
    </location>
</feature>
<evidence type="ECO:0000256" key="1">
    <source>
        <dbReference type="ARBA" id="ARBA00022729"/>
    </source>
</evidence>
<dbReference type="EMBL" id="BEGY01000046">
    <property type="protein sequence ID" value="GAX79874.1"/>
    <property type="molecule type" value="Genomic_DNA"/>
</dbReference>
<dbReference type="OrthoDB" id="2019572at2759"/>
<dbReference type="Pfam" id="PF07250">
    <property type="entry name" value="Glyoxal_oxid_N"/>
    <property type="match status" value="1"/>
</dbReference>
<dbReference type="PANTHER" id="PTHR32208">
    <property type="entry name" value="SECRETED PROTEIN-RELATED"/>
    <property type="match status" value="1"/>
</dbReference>
<dbReference type="Proteomes" id="UP000232323">
    <property type="component" value="Unassembled WGS sequence"/>
</dbReference>
<organism evidence="5 6">
    <name type="scientific">Chlamydomonas eustigma</name>
    <dbReference type="NCBI Taxonomy" id="1157962"/>
    <lineage>
        <taxon>Eukaryota</taxon>
        <taxon>Viridiplantae</taxon>
        <taxon>Chlorophyta</taxon>
        <taxon>core chlorophytes</taxon>
        <taxon>Chlorophyceae</taxon>
        <taxon>CS clade</taxon>
        <taxon>Chlamydomonadales</taxon>
        <taxon>Chlamydomonadaceae</taxon>
        <taxon>Chlamydomonas</taxon>
    </lineage>
</organism>
<reference evidence="5 6" key="1">
    <citation type="submission" date="2017-08" db="EMBL/GenBank/DDBJ databases">
        <title>Acidophilic green algal genome provides insights into adaptation to an acidic environment.</title>
        <authorList>
            <person name="Hirooka S."/>
            <person name="Hirose Y."/>
            <person name="Kanesaki Y."/>
            <person name="Higuchi S."/>
            <person name="Fujiwara T."/>
            <person name="Onuma R."/>
            <person name="Era A."/>
            <person name="Ohbayashi R."/>
            <person name="Uzuka A."/>
            <person name="Nozaki H."/>
            <person name="Yoshikawa H."/>
            <person name="Miyagishima S.Y."/>
        </authorList>
    </citation>
    <scope>NUCLEOTIDE SEQUENCE [LARGE SCALE GENOMIC DNA]</scope>
    <source>
        <strain evidence="5 6">NIES-2499</strain>
    </source>
</reference>
<dbReference type="Pfam" id="PF09118">
    <property type="entry name" value="GO-like_E_set"/>
    <property type="match status" value="1"/>
</dbReference>
<keyword evidence="1 2" id="KW-0732">Signal</keyword>
<comment type="caution">
    <text evidence="5">The sequence shown here is derived from an EMBL/GenBank/DDBJ whole genome shotgun (WGS) entry which is preliminary data.</text>
</comment>
<dbReference type="InterPro" id="IPR015202">
    <property type="entry name" value="GO-like_E_set"/>
</dbReference>
<gene>
    <name evidence="5" type="ORF">CEUSTIGMA_g7314.t1</name>
</gene>
<sequence>MNHCFVPIQVSLRDFSTTLQQMWSRAFLMHFLALVCSVPHFTEAADEVAHNQLNEHSSQTAGLLSNYELLPQLSMVVAVHLVHIPGTDKYLFMERPSGYHPDNTHHIAGSFDLVERTWVHLDSPDGLFCCGHSVLSNGSVVIMGGHVANAGYADGRWSIRTYTDGTPALIKASKMQYPRWYASVTLLPDEKVLVMGGTQGVGAGTAANPYYEIWDPQVPEVTQSLLVNPAYLKSIKQNYYPFNYVLPSGDLFTYCARTGYIMNAYTAEYLLQVPRRPVSNVAPADVYVAQYPYTATSVLLPLRPEDDYTPEIVIFGGQNVKASSNLHLTACSESIRIKISMPSEENPMYSFNDGWVQEAMGSPRVMPDAILLPNGVVIIMNGANEGLAGDAASGGGSKAFYPNFQAEMYDPYAPIGQRYTTLARSTIPRLYHSTTALTTNGTVLVVGCDRCGKVVTNLTFTPSPAKADYRMEIFYPPFWYDMDNKPQIVDAPSEVEYGEEFTVSYSALNGANPNVSVTSAVLVAPSSTTHSFNTNQRVVKLLMLSGTDDREVVLQAPPSPNHAPPQLYMLFLLNERTYSSAVWIKLKRSPALQADDSVEAEVEE</sequence>
<evidence type="ECO:0000313" key="5">
    <source>
        <dbReference type="EMBL" id="GAX79874.1"/>
    </source>
</evidence>
<dbReference type="InterPro" id="IPR009880">
    <property type="entry name" value="Glyoxal_oxidase_N"/>
</dbReference>
<dbReference type="CDD" id="cd02851">
    <property type="entry name" value="E_set_GO_C"/>
    <property type="match status" value="1"/>
</dbReference>
<protein>
    <recommendedName>
        <fullName evidence="7">Galactose oxidase-like Early set domain-containing protein</fullName>
    </recommendedName>
</protein>
<feature type="chain" id="PRO_5012128764" description="Galactose oxidase-like Early set domain-containing protein" evidence="2">
    <location>
        <begin position="45"/>
        <end position="604"/>
    </location>
</feature>
<dbReference type="InterPro" id="IPR011043">
    <property type="entry name" value="Gal_Oxase/kelch_b-propeller"/>
</dbReference>
<dbReference type="STRING" id="1157962.A0A250X9Y0"/>
<evidence type="ECO:0008006" key="7">
    <source>
        <dbReference type="Google" id="ProtNLM"/>
    </source>
</evidence>
<dbReference type="Gene3D" id="2.60.40.10">
    <property type="entry name" value="Immunoglobulins"/>
    <property type="match status" value="1"/>
</dbReference>
<feature type="domain" description="Galactose oxidase-like Early set" evidence="4">
    <location>
        <begin position="485"/>
        <end position="585"/>
    </location>
</feature>
<dbReference type="InterPro" id="IPR014756">
    <property type="entry name" value="Ig_E-set"/>
</dbReference>
<accession>A0A250X9Y0</accession>
<dbReference type="InterPro" id="IPR013783">
    <property type="entry name" value="Ig-like_fold"/>
</dbReference>
<dbReference type="SUPFAM" id="SSF81296">
    <property type="entry name" value="E set domains"/>
    <property type="match status" value="1"/>
</dbReference>
<dbReference type="InterPro" id="IPR037293">
    <property type="entry name" value="Gal_Oxidase_central_sf"/>
</dbReference>
<proteinExistence type="predicted"/>
<dbReference type="Gene3D" id="2.130.10.80">
    <property type="entry name" value="Galactose oxidase/kelch, beta-propeller"/>
    <property type="match status" value="1"/>
</dbReference>
<evidence type="ECO:0000256" key="2">
    <source>
        <dbReference type="SAM" id="SignalP"/>
    </source>
</evidence>
<evidence type="ECO:0000313" key="6">
    <source>
        <dbReference type="Proteomes" id="UP000232323"/>
    </source>
</evidence>
<dbReference type="AlphaFoldDB" id="A0A250X9Y0"/>